<comment type="caution">
    <text evidence="9">The sequence shown here is derived from an EMBL/GenBank/DDBJ whole genome shotgun (WGS) entry which is preliminary data.</text>
</comment>
<evidence type="ECO:0000313" key="10">
    <source>
        <dbReference type="Proteomes" id="UP000239089"/>
    </source>
</evidence>
<dbReference type="GO" id="GO:0009893">
    <property type="term" value="P:positive regulation of metabolic process"/>
    <property type="evidence" value="ECO:0007669"/>
    <property type="project" value="UniProtKB-ARBA"/>
</dbReference>
<dbReference type="GO" id="GO:0030527">
    <property type="term" value="F:structural constituent of chromatin"/>
    <property type="evidence" value="ECO:0007669"/>
    <property type="project" value="InterPro"/>
</dbReference>
<reference evidence="9 10" key="1">
    <citation type="journal article" date="2018" name="Arch. Microbiol.">
        <title>New insights into the metabolic potential of the phototrophic purple bacterium Rhodopila globiformis DSM 161(T) from its draft genome sequence and evidence for a vanadium-dependent nitrogenase.</title>
        <authorList>
            <person name="Imhoff J.F."/>
            <person name="Rahn T."/>
            <person name="Kunzel S."/>
            <person name="Neulinger S.C."/>
        </authorList>
    </citation>
    <scope>NUCLEOTIDE SEQUENCE [LARGE SCALE GENOMIC DNA]</scope>
    <source>
        <strain evidence="9 10">DSM 16996</strain>
    </source>
</reference>
<dbReference type="GO" id="GO:0005829">
    <property type="term" value="C:cytosol"/>
    <property type="evidence" value="ECO:0007669"/>
    <property type="project" value="TreeGrafter"/>
</dbReference>
<keyword evidence="4" id="KW-0805">Transcription regulation</keyword>
<dbReference type="PANTHER" id="PTHR33175:SF2">
    <property type="entry name" value="INTEGRATION HOST FACTOR SUBUNIT ALPHA"/>
    <property type="match status" value="1"/>
</dbReference>
<name>A0A2S6NBZ0_9HYPH</name>
<keyword evidence="6" id="KW-0804">Transcription</keyword>
<dbReference type="PANTHER" id="PTHR33175">
    <property type="entry name" value="DNA-BINDING PROTEIN HU"/>
    <property type="match status" value="1"/>
</dbReference>
<dbReference type="Gene3D" id="4.10.520.10">
    <property type="entry name" value="IHF-like DNA-binding proteins"/>
    <property type="match status" value="1"/>
</dbReference>
<dbReference type="InterPro" id="IPR000119">
    <property type="entry name" value="Hist_DNA-bd"/>
</dbReference>
<organism evidence="9 10">
    <name type="scientific">Rhodoblastus sphagnicola</name>
    <dbReference type="NCBI Taxonomy" id="333368"/>
    <lineage>
        <taxon>Bacteria</taxon>
        <taxon>Pseudomonadati</taxon>
        <taxon>Pseudomonadota</taxon>
        <taxon>Alphaproteobacteria</taxon>
        <taxon>Hyphomicrobiales</taxon>
        <taxon>Rhodoblastaceae</taxon>
        <taxon>Rhodoblastus</taxon>
    </lineage>
</organism>
<evidence type="ECO:0000313" key="9">
    <source>
        <dbReference type="EMBL" id="PPQ32114.1"/>
    </source>
</evidence>
<dbReference type="InterPro" id="IPR010992">
    <property type="entry name" value="IHF-like_DNA-bd_dom_sf"/>
</dbReference>
<evidence type="ECO:0000256" key="3">
    <source>
        <dbReference type="ARBA" id="ARBA00022845"/>
    </source>
</evidence>
<evidence type="ECO:0000256" key="2">
    <source>
        <dbReference type="ARBA" id="ARBA00018329"/>
    </source>
</evidence>
<accession>A0A2S6NBZ0</accession>
<dbReference type="GO" id="GO:0006310">
    <property type="term" value="P:DNA recombination"/>
    <property type="evidence" value="ECO:0007669"/>
    <property type="project" value="UniProtKB-KW"/>
</dbReference>
<dbReference type="AlphaFoldDB" id="A0A2S6NBZ0"/>
<dbReference type="Proteomes" id="UP000239089">
    <property type="component" value="Unassembled WGS sequence"/>
</dbReference>
<dbReference type="GO" id="GO:0006417">
    <property type="term" value="P:regulation of translation"/>
    <property type="evidence" value="ECO:0007669"/>
    <property type="project" value="UniProtKB-KW"/>
</dbReference>
<evidence type="ECO:0000256" key="5">
    <source>
        <dbReference type="ARBA" id="ARBA00023125"/>
    </source>
</evidence>
<keyword evidence="7" id="KW-0233">DNA recombination</keyword>
<comment type="similarity">
    <text evidence="1 8">Belongs to the bacterial histone-like protein family.</text>
</comment>
<dbReference type="SMART" id="SM00411">
    <property type="entry name" value="BHL"/>
    <property type="match status" value="1"/>
</dbReference>
<keyword evidence="5" id="KW-0238">DNA-binding</keyword>
<dbReference type="GO" id="GO:0003677">
    <property type="term" value="F:DNA binding"/>
    <property type="evidence" value="ECO:0007669"/>
    <property type="project" value="UniProtKB-KW"/>
</dbReference>
<evidence type="ECO:0000256" key="1">
    <source>
        <dbReference type="ARBA" id="ARBA00010529"/>
    </source>
</evidence>
<dbReference type="SUPFAM" id="SSF47729">
    <property type="entry name" value="IHF-like DNA-binding proteins"/>
    <property type="match status" value="1"/>
</dbReference>
<dbReference type="RefSeq" id="WP_104507113.1">
    <property type="nucleotide sequence ID" value="NZ_JACIGC010000008.1"/>
</dbReference>
<protein>
    <recommendedName>
        <fullName evidence="2">Integration host factor subunit alpha</fullName>
    </recommendedName>
</protein>
<evidence type="ECO:0000256" key="8">
    <source>
        <dbReference type="RuleBase" id="RU003939"/>
    </source>
</evidence>
<keyword evidence="10" id="KW-1185">Reference proteome</keyword>
<dbReference type="PRINTS" id="PR01727">
    <property type="entry name" value="DNABINDINGHU"/>
</dbReference>
<evidence type="ECO:0000256" key="4">
    <source>
        <dbReference type="ARBA" id="ARBA00023015"/>
    </source>
</evidence>
<dbReference type="OrthoDB" id="9804203at2"/>
<sequence>MDQYNSKKFAASPKTAFPAPAEESRTVTRVELLDAVYNACPTLSRAQAREIFEMTLDEIVDALVRDDPVKLRAFGAFTVRSKRERVGRNPRTGVEAKITARRVLTFKASPTLIARINGEDPVVE</sequence>
<evidence type="ECO:0000256" key="6">
    <source>
        <dbReference type="ARBA" id="ARBA00023163"/>
    </source>
</evidence>
<dbReference type="Pfam" id="PF00216">
    <property type="entry name" value="Bac_DNA_binding"/>
    <property type="match status" value="1"/>
</dbReference>
<gene>
    <name evidence="9" type="ORF">CCR94_06720</name>
</gene>
<dbReference type="EMBL" id="NHSJ01000043">
    <property type="protein sequence ID" value="PPQ32114.1"/>
    <property type="molecule type" value="Genomic_DNA"/>
</dbReference>
<evidence type="ECO:0000256" key="7">
    <source>
        <dbReference type="ARBA" id="ARBA00023172"/>
    </source>
</evidence>
<dbReference type="GO" id="GO:0006355">
    <property type="term" value="P:regulation of DNA-templated transcription"/>
    <property type="evidence" value="ECO:0007669"/>
    <property type="project" value="InterPro"/>
</dbReference>
<dbReference type="CDD" id="cd13835">
    <property type="entry name" value="IHF_A"/>
    <property type="match status" value="1"/>
</dbReference>
<keyword evidence="3" id="KW-0810">Translation regulation</keyword>
<proteinExistence type="inferred from homology"/>
<dbReference type="InterPro" id="IPR005684">
    <property type="entry name" value="IHF_alpha"/>
</dbReference>